<dbReference type="FunFam" id="3.40.605.10:FF:000004">
    <property type="entry name" value="Aldehyde dehydrogenase"/>
    <property type="match status" value="1"/>
</dbReference>
<dbReference type="GO" id="GO:0004029">
    <property type="term" value="F:aldehyde dehydrogenase (NAD+) activity"/>
    <property type="evidence" value="ECO:0007669"/>
    <property type="project" value="TreeGrafter"/>
</dbReference>
<dbReference type="RefSeq" id="WP_034626217.1">
    <property type="nucleotide sequence ID" value="NZ_JRJU01000003.1"/>
</dbReference>
<dbReference type="CDD" id="cd07136">
    <property type="entry name" value="ALDH_YwdH-P39616"/>
    <property type="match status" value="1"/>
</dbReference>
<protein>
    <recommendedName>
        <fullName evidence="4">Aldehyde dehydrogenase</fullName>
    </recommendedName>
</protein>
<gene>
    <name evidence="9" type="ORF">LQ50_03625</name>
</gene>
<evidence type="ECO:0000256" key="4">
    <source>
        <dbReference type="PIRNR" id="PIRNR036492"/>
    </source>
</evidence>
<dbReference type="InterPro" id="IPR029510">
    <property type="entry name" value="Ald_DH_CS_GLU"/>
</dbReference>
<organism evidence="9 10">
    <name type="scientific">Halalkalibacter okhensis</name>
    <dbReference type="NCBI Taxonomy" id="333138"/>
    <lineage>
        <taxon>Bacteria</taxon>
        <taxon>Bacillati</taxon>
        <taxon>Bacillota</taxon>
        <taxon>Bacilli</taxon>
        <taxon>Bacillales</taxon>
        <taxon>Bacillaceae</taxon>
        <taxon>Halalkalibacter</taxon>
    </lineage>
</organism>
<evidence type="ECO:0000256" key="6">
    <source>
        <dbReference type="PROSITE-ProRule" id="PRU10007"/>
    </source>
</evidence>
<feature type="active site" evidence="5">
    <location>
        <position position="244"/>
    </location>
</feature>
<dbReference type="Gene3D" id="3.40.309.10">
    <property type="entry name" value="Aldehyde Dehydrogenase, Chain A, domain 2"/>
    <property type="match status" value="1"/>
</dbReference>
<evidence type="ECO:0000256" key="1">
    <source>
        <dbReference type="ARBA" id="ARBA00009986"/>
    </source>
</evidence>
<dbReference type="Pfam" id="PF00171">
    <property type="entry name" value="Aldedh"/>
    <property type="match status" value="1"/>
</dbReference>
<dbReference type="InterPro" id="IPR016160">
    <property type="entry name" value="Ald_DH_CS_CYS"/>
</dbReference>
<keyword evidence="10" id="KW-1185">Reference proteome</keyword>
<dbReference type="SUPFAM" id="SSF53720">
    <property type="entry name" value="ALDH-like"/>
    <property type="match status" value="1"/>
</dbReference>
<dbReference type="GO" id="GO:0006081">
    <property type="term" value="P:aldehyde metabolic process"/>
    <property type="evidence" value="ECO:0007669"/>
    <property type="project" value="InterPro"/>
</dbReference>
<dbReference type="Gene3D" id="3.40.605.10">
    <property type="entry name" value="Aldehyde Dehydrogenase, Chain A, domain 1"/>
    <property type="match status" value="1"/>
</dbReference>
<dbReference type="FunFam" id="3.40.309.10:FF:000003">
    <property type="entry name" value="Aldehyde dehydrogenase"/>
    <property type="match status" value="1"/>
</dbReference>
<dbReference type="PANTHER" id="PTHR43570">
    <property type="entry name" value="ALDEHYDE DEHYDROGENASE"/>
    <property type="match status" value="1"/>
</dbReference>
<dbReference type="InterPro" id="IPR016162">
    <property type="entry name" value="Ald_DH_N"/>
</dbReference>
<dbReference type="PIRSF" id="PIRSF036492">
    <property type="entry name" value="ALDH"/>
    <property type="match status" value="1"/>
</dbReference>
<dbReference type="eggNOG" id="COG1012">
    <property type="taxonomic scope" value="Bacteria"/>
</dbReference>
<dbReference type="InterPro" id="IPR012394">
    <property type="entry name" value="Aldehyde_DH_NAD(P)"/>
</dbReference>
<evidence type="ECO:0000256" key="3">
    <source>
        <dbReference type="ARBA" id="ARBA00023027"/>
    </source>
</evidence>
<comment type="similarity">
    <text evidence="1 4 7">Belongs to the aldehyde dehydrogenase family.</text>
</comment>
<dbReference type="GO" id="GO:0005737">
    <property type="term" value="C:cytoplasm"/>
    <property type="evidence" value="ECO:0007669"/>
    <property type="project" value="TreeGrafter"/>
</dbReference>
<sequence>MSVTDHLLLKQKEFFYSGKTRDLSFRLKQLTTLKQALQTYEEDFLLALNKDLNKSNEEAFLTELGPLYQEISYIKRHLRKWARPKKVKTALSHIGSKGYIYHEPHGVTLIIAPWNYPLQLAIAPLIGSIAGGNCAVIKPSELTPHTSKVISKLVEDYFSNEYIAAVEGDASVSQSLLSKRFDYIFFTGSVGVGKKVMEAASRNLIPVTLELGGKSPVIVDKSAKVKLAAKRIAWGKFINAGQTCVAPDYALVHKDIQEEFLSQLKNEIENIYESKFKDGTYPRIVSERHFKRLLTFLEEGDVITGGFSKEEQLSLSPTVLKNVKWDAPIMEEEIFGPILPVFSYETDHEVMAKVRERPEPLALYVFAEDQRVQQLFMQQLSYGGGCVNDTIMHLATPHLPFGGKGESGMGGYHGYESFSTFTNKKSVLKQTTRFDLPIRYQQDKKTMRILRTLFR</sequence>
<keyword evidence="3" id="KW-0520">NAD</keyword>
<dbReference type="AlphaFoldDB" id="A0A0B0IKF9"/>
<feature type="domain" description="Aldehyde dehydrogenase" evidence="8">
    <location>
        <begin position="22"/>
        <end position="427"/>
    </location>
</feature>
<evidence type="ECO:0000256" key="5">
    <source>
        <dbReference type="PIRSR" id="PIRSR036492-1"/>
    </source>
</evidence>
<feature type="active site" evidence="5 6">
    <location>
        <position position="210"/>
    </location>
</feature>
<dbReference type="Proteomes" id="UP000030832">
    <property type="component" value="Unassembled WGS sequence"/>
</dbReference>
<dbReference type="PROSITE" id="PS00070">
    <property type="entry name" value="ALDEHYDE_DEHYDR_CYS"/>
    <property type="match status" value="1"/>
</dbReference>
<dbReference type="InterPro" id="IPR016161">
    <property type="entry name" value="Ald_DH/histidinol_DH"/>
</dbReference>
<accession>A0A0B0IKF9</accession>
<dbReference type="InterPro" id="IPR015590">
    <property type="entry name" value="Aldehyde_DH_dom"/>
</dbReference>
<dbReference type="EMBL" id="JRJU01000003">
    <property type="protein sequence ID" value="KHF41337.1"/>
    <property type="molecule type" value="Genomic_DNA"/>
</dbReference>
<evidence type="ECO:0000313" key="9">
    <source>
        <dbReference type="EMBL" id="KHF41337.1"/>
    </source>
</evidence>
<dbReference type="InterPro" id="IPR016163">
    <property type="entry name" value="Ald_DH_C"/>
</dbReference>
<dbReference type="STRING" id="333138.LQ50_03625"/>
<evidence type="ECO:0000259" key="8">
    <source>
        <dbReference type="Pfam" id="PF00171"/>
    </source>
</evidence>
<proteinExistence type="inferred from homology"/>
<evidence type="ECO:0000256" key="7">
    <source>
        <dbReference type="RuleBase" id="RU003345"/>
    </source>
</evidence>
<evidence type="ECO:0000313" key="10">
    <source>
        <dbReference type="Proteomes" id="UP000030832"/>
    </source>
</evidence>
<comment type="caution">
    <text evidence="9">The sequence shown here is derived from an EMBL/GenBank/DDBJ whole genome shotgun (WGS) entry which is preliminary data.</text>
</comment>
<reference evidence="9 10" key="1">
    <citation type="submission" date="2014-09" db="EMBL/GenBank/DDBJ databases">
        <title>Genome sequencing and annotation of Bacillus Okhensis strain Kh10-101T.</title>
        <authorList>
            <person name="Prakash J.S."/>
        </authorList>
    </citation>
    <scope>NUCLEOTIDE SEQUENCE [LARGE SCALE GENOMIC DNA]</scope>
    <source>
        <strain evidence="10">Kh10-101T</strain>
    </source>
</reference>
<name>A0A0B0IKF9_9BACI</name>
<evidence type="ECO:0000256" key="2">
    <source>
        <dbReference type="ARBA" id="ARBA00023002"/>
    </source>
</evidence>
<keyword evidence="2 4" id="KW-0560">Oxidoreductase</keyword>
<dbReference type="PROSITE" id="PS00687">
    <property type="entry name" value="ALDEHYDE_DEHYDR_GLU"/>
    <property type="match status" value="1"/>
</dbReference>
<dbReference type="PANTHER" id="PTHR43570:SF16">
    <property type="entry name" value="ALDEHYDE DEHYDROGENASE TYPE III, ISOFORM Q"/>
    <property type="match status" value="1"/>
</dbReference>